<accession>A0A1X7VQR0</accession>
<evidence type="ECO:0000256" key="1">
    <source>
        <dbReference type="SAM" id="MobiDB-lite"/>
    </source>
</evidence>
<evidence type="ECO:0000313" key="3">
    <source>
        <dbReference type="Proteomes" id="UP000007879"/>
    </source>
</evidence>
<dbReference type="Proteomes" id="UP000007879">
    <property type="component" value="Unassembled WGS sequence"/>
</dbReference>
<name>A0A1X7VQR0_AMPQE</name>
<dbReference type="AlphaFoldDB" id="A0A1X7VQR0"/>
<feature type="compositionally biased region" description="Polar residues" evidence="1">
    <location>
        <begin position="63"/>
        <end position="73"/>
    </location>
</feature>
<reference evidence="3" key="1">
    <citation type="journal article" date="2010" name="Nature">
        <title>The Amphimedon queenslandica genome and the evolution of animal complexity.</title>
        <authorList>
            <person name="Srivastava M."/>
            <person name="Simakov O."/>
            <person name="Chapman J."/>
            <person name="Fahey B."/>
            <person name="Gauthier M.E."/>
            <person name="Mitros T."/>
            <person name="Richards G.S."/>
            <person name="Conaco C."/>
            <person name="Dacre M."/>
            <person name="Hellsten U."/>
            <person name="Larroux C."/>
            <person name="Putnam N.H."/>
            <person name="Stanke M."/>
            <person name="Adamska M."/>
            <person name="Darling A."/>
            <person name="Degnan S.M."/>
            <person name="Oakley T.H."/>
            <person name="Plachetzki D.C."/>
            <person name="Zhai Y."/>
            <person name="Adamski M."/>
            <person name="Calcino A."/>
            <person name="Cummins S.F."/>
            <person name="Goodstein D.M."/>
            <person name="Harris C."/>
            <person name="Jackson D.J."/>
            <person name="Leys S.P."/>
            <person name="Shu S."/>
            <person name="Woodcroft B.J."/>
            <person name="Vervoort M."/>
            <person name="Kosik K.S."/>
            <person name="Manning G."/>
            <person name="Degnan B.M."/>
            <person name="Rokhsar D.S."/>
        </authorList>
    </citation>
    <scope>NUCLEOTIDE SEQUENCE [LARGE SCALE GENOMIC DNA]</scope>
</reference>
<dbReference type="KEGG" id="aqu:100632821"/>
<protein>
    <submittedName>
        <fullName evidence="2">Uncharacterized protein</fullName>
    </submittedName>
</protein>
<proteinExistence type="predicted"/>
<organism evidence="2">
    <name type="scientific">Amphimedon queenslandica</name>
    <name type="common">Sponge</name>
    <dbReference type="NCBI Taxonomy" id="400682"/>
    <lineage>
        <taxon>Eukaryota</taxon>
        <taxon>Metazoa</taxon>
        <taxon>Porifera</taxon>
        <taxon>Demospongiae</taxon>
        <taxon>Heteroscleromorpha</taxon>
        <taxon>Haplosclerida</taxon>
        <taxon>Niphatidae</taxon>
        <taxon>Amphimedon</taxon>
    </lineage>
</organism>
<dbReference type="InParanoid" id="A0A1X7VQR0"/>
<dbReference type="OrthoDB" id="10665078at2759"/>
<feature type="region of interest" description="Disordered" evidence="1">
    <location>
        <begin position="1"/>
        <end position="99"/>
    </location>
</feature>
<feature type="region of interest" description="Disordered" evidence="1">
    <location>
        <begin position="179"/>
        <end position="201"/>
    </location>
</feature>
<dbReference type="EnsemblMetazoa" id="XM_003383099.3">
    <property type="protein sequence ID" value="XP_003383147.1"/>
    <property type="gene ID" value="LOC100632821"/>
</dbReference>
<dbReference type="EnsemblMetazoa" id="Aqu2.1.42170_001">
    <property type="protein sequence ID" value="Aqu2.1.42170_001"/>
    <property type="gene ID" value="Aqu2.1.42170"/>
</dbReference>
<feature type="compositionally biased region" description="Low complexity" evidence="1">
    <location>
        <begin position="35"/>
        <end position="48"/>
    </location>
</feature>
<feature type="compositionally biased region" description="Polar residues" evidence="1">
    <location>
        <begin position="20"/>
        <end position="29"/>
    </location>
</feature>
<evidence type="ECO:0000313" key="2">
    <source>
        <dbReference type="EnsemblMetazoa" id="Aqu2.1.42170_001"/>
    </source>
</evidence>
<sequence>MSTPTLVSRYPRPLRAMHESFQSQQQGTQPLPPVSSYSSSSSTTASSSVPIRSTQKHSHATDPPQNHSPAQRDSFTEEVAGLSLSPPSSPLLPMSVLTPPRRANSLTSLLDTTSQQYQFETQVDMDCDVEHHHRRSNSLSNAESIKKLHGYVNKSEDQHSRRSIEGLNQEVSSFFEGMPEIYTSPHPDGHIAPVQDSPSTRATLGLSVTPQDVPLSPSRLYSSPSSSDRSCHFSPRQAFAHAPPATAERCKIVQEGLSLSTDFVPIPPDQTKANIVFNGSVFAPPLLPSHGLKPMTII</sequence>
<keyword evidence="3" id="KW-1185">Reference proteome</keyword>
<reference evidence="2" key="2">
    <citation type="submission" date="2017-05" db="UniProtKB">
        <authorList>
            <consortium name="EnsemblMetazoa"/>
        </authorList>
    </citation>
    <scope>IDENTIFICATION</scope>
</reference>
<feature type="compositionally biased region" description="Low complexity" evidence="1">
    <location>
        <begin position="82"/>
        <end position="99"/>
    </location>
</feature>
<gene>
    <name evidence="2" type="primary">100632821</name>
</gene>